<feature type="compositionally biased region" description="Basic and acidic residues" evidence="1">
    <location>
        <begin position="300"/>
        <end position="312"/>
    </location>
</feature>
<gene>
    <name evidence="3" type="ORF">FisN_5Hh483</name>
</gene>
<dbReference type="OrthoDB" id="49615at2759"/>
<feature type="compositionally biased region" description="Polar residues" evidence="1">
    <location>
        <begin position="53"/>
        <end position="63"/>
    </location>
</feature>
<name>A0A1Z5JSU4_FISSO</name>
<feature type="compositionally biased region" description="Basic residues" evidence="1">
    <location>
        <begin position="592"/>
        <end position="604"/>
    </location>
</feature>
<evidence type="ECO:0000256" key="1">
    <source>
        <dbReference type="SAM" id="MobiDB-lite"/>
    </source>
</evidence>
<keyword evidence="4" id="KW-1185">Reference proteome</keyword>
<accession>A0A1Z5JSU4</accession>
<feature type="region of interest" description="Disordered" evidence="1">
    <location>
        <begin position="154"/>
        <end position="245"/>
    </location>
</feature>
<dbReference type="Proteomes" id="UP000198406">
    <property type="component" value="Unassembled WGS sequence"/>
</dbReference>
<comment type="caution">
    <text evidence="3">The sequence shown here is derived from an EMBL/GenBank/DDBJ whole genome shotgun (WGS) entry which is preliminary data.</text>
</comment>
<feature type="region of interest" description="Disordered" evidence="1">
    <location>
        <begin position="543"/>
        <end position="604"/>
    </location>
</feature>
<evidence type="ECO:0000313" key="4">
    <source>
        <dbReference type="Proteomes" id="UP000198406"/>
    </source>
</evidence>
<feature type="compositionally biased region" description="Polar residues" evidence="1">
    <location>
        <begin position="214"/>
        <end position="245"/>
    </location>
</feature>
<feature type="region of interest" description="Disordered" evidence="1">
    <location>
        <begin position="1"/>
        <end position="76"/>
    </location>
</feature>
<dbReference type="SMART" id="SM00228">
    <property type="entry name" value="PDZ"/>
    <property type="match status" value="1"/>
</dbReference>
<dbReference type="SUPFAM" id="SSF50156">
    <property type="entry name" value="PDZ domain-like"/>
    <property type="match status" value="1"/>
</dbReference>
<feature type="compositionally biased region" description="Polar residues" evidence="1">
    <location>
        <begin position="543"/>
        <end position="554"/>
    </location>
</feature>
<proteinExistence type="predicted"/>
<evidence type="ECO:0000313" key="3">
    <source>
        <dbReference type="EMBL" id="GAX17097.1"/>
    </source>
</evidence>
<dbReference type="InterPro" id="IPR036034">
    <property type="entry name" value="PDZ_sf"/>
</dbReference>
<dbReference type="CDD" id="cd00136">
    <property type="entry name" value="PDZ_canonical"/>
    <property type="match status" value="1"/>
</dbReference>
<feature type="domain" description="PDZ" evidence="2">
    <location>
        <begin position="430"/>
        <end position="517"/>
    </location>
</feature>
<feature type="compositionally biased region" description="Polar residues" evidence="1">
    <location>
        <begin position="564"/>
        <end position="576"/>
    </location>
</feature>
<feature type="compositionally biased region" description="Basic and acidic residues" evidence="1">
    <location>
        <begin position="159"/>
        <end position="171"/>
    </location>
</feature>
<dbReference type="InterPro" id="IPR001478">
    <property type="entry name" value="PDZ"/>
</dbReference>
<sequence length="604" mass="65839">MQPDPPGRVRSDSYDKSSFRPQTASLDVLTAAEAPLQYDEEDGPFDAPPTKVLTPQSNDSSPMSHMAPGGQQQQTLHPRKLEEFEEDVGAEKPSALLMKESRLIQTNVSIGAVSHESGDEIPFDERNVTETETKATHAEITKVPVDRFYLPGPRIAAPKRIESNDFLKDLDESSIDGAPAQNERNMEKVSQGGVDKKGEKDDDSLFDFEERQESSTASNTMGSLSSRKATAHPSSNPDGGLDTSTTQEYQTIQSSYSKSAESEVDDLIKDILLLGNDGKRTGATNDRLAIDTPNTSDNHQGGDDTALAKEGDGQDPISSVWNYLFDGGKSKDESEEAENSLAATLVTCPSAAGELFDYASELFLGGDSKATDDKLNNDTTTGRTVDTATALKSSELAPSLEEDWRLVELAIEAARSLHRLRGCTFDDTHEIDFSRDIKFTVVDLELPLGLIFQEHRIGCWVTKVLPTGSAATNGKVQIGDQLAAIDGKSAINMTVGDVAALVRDKIASVELTFMRYVGPLRPTLGGVSEEGYEINARTLLNRNVNSQPSSPVRQNDSDQPKFDSPTSMQTVASPEDTSFLEAKSMSEEQDKRRFRLFGKRKNDK</sequence>
<protein>
    <recommendedName>
        <fullName evidence="2">PDZ domain-containing protein</fullName>
    </recommendedName>
</protein>
<evidence type="ECO:0000259" key="2">
    <source>
        <dbReference type="PROSITE" id="PS50106"/>
    </source>
</evidence>
<dbReference type="InParanoid" id="A0A1Z5JSU4"/>
<dbReference type="PROSITE" id="PS50106">
    <property type="entry name" value="PDZ"/>
    <property type="match status" value="1"/>
</dbReference>
<dbReference type="Gene3D" id="2.30.42.10">
    <property type="match status" value="1"/>
</dbReference>
<dbReference type="Pfam" id="PF00595">
    <property type="entry name" value="PDZ"/>
    <property type="match status" value="1"/>
</dbReference>
<feature type="compositionally biased region" description="Basic and acidic residues" evidence="1">
    <location>
        <begin position="7"/>
        <end position="18"/>
    </location>
</feature>
<dbReference type="AlphaFoldDB" id="A0A1Z5JSU4"/>
<organism evidence="3 4">
    <name type="scientific">Fistulifera solaris</name>
    <name type="common">Oleaginous diatom</name>
    <dbReference type="NCBI Taxonomy" id="1519565"/>
    <lineage>
        <taxon>Eukaryota</taxon>
        <taxon>Sar</taxon>
        <taxon>Stramenopiles</taxon>
        <taxon>Ochrophyta</taxon>
        <taxon>Bacillariophyta</taxon>
        <taxon>Bacillariophyceae</taxon>
        <taxon>Bacillariophycidae</taxon>
        <taxon>Naviculales</taxon>
        <taxon>Naviculaceae</taxon>
        <taxon>Fistulifera</taxon>
    </lineage>
</organism>
<feature type="region of interest" description="Disordered" evidence="1">
    <location>
        <begin position="280"/>
        <end position="314"/>
    </location>
</feature>
<dbReference type="EMBL" id="BDSP01000111">
    <property type="protein sequence ID" value="GAX17097.1"/>
    <property type="molecule type" value="Genomic_DNA"/>
</dbReference>
<reference evidence="3 4" key="1">
    <citation type="journal article" date="2015" name="Plant Cell">
        <title>Oil accumulation by the oleaginous diatom Fistulifera solaris as revealed by the genome and transcriptome.</title>
        <authorList>
            <person name="Tanaka T."/>
            <person name="Maeda Y."/>
            <person name="Veluchamy A."/>
            <person name="Tanaka M."/>
            <person name="Abida H."/>
            <person name="Marechal E."/>
            <person name="Bowler C."/>
            <person name="Muto M."/>
            <person name="Sunaga Y."/>
            <person name="Tanaka M."/>
            <person name="Yoshino T."/>
            <person name="Taniguchi T."/>
            <person name="Fukuda Y."/>
            <person name="Nemoto M."/>
            <person name="Matsumoto M."/>
            <person name="Wong P.S."/>
            <person name="Aburatani S."/>
            <person name="Fujibuchi W."/>
        </authorList>
    </citation>
    <scope>NUCLEOTIDE SEQUENCE [LARGE SCALE GENOMIC DNA]</scope>
    <source>
        <strain evidence="3 4">JPCC DA0580</strain>
    </source>
</reference>